<dbReference type="InterPro" id="IPR050833">
    <property type="entry name" value="Poly_Biosynth_Transport"/>
</dbReference>
<reference evidence="8 9" key="1">
    <citation type="journal article" date="2015" name="Nature">
        <title>rRNA introns, odd ribosomes, and small enigmatic genomes across a large radiation of phyla.</title>
        <authorList>
            <person name="Brown C.T."/>
            <person name="Hug L.A."/>
            <person name="Thomas B.C."/>
            <person name="Sharon I."/>
            <person name="Castelle C.J."/>
            <person name="Singh A."/>
            <person name="Wilkins M.J."/>
            <person name="Williams K.H."/>
            <person name="Banfield J.F."/>
        </authorList>
    </citation>
    <scope>NUCLEOTIDE SEQUENCE [LARGE SCALE GENOMIC DNA]</scope>
</reference>
<dbReference type="Pfam" id="PF13440">
    <property type="entry name" value="Polysacc_synt_3"/>
    <property type="match status" value="1"/>
</dbReference>
<comment type="caution">
    <text evidence="8">The sequence shown here is derived from an EMBL/GenBank/DDBJ whole genome shotgun (WGS) entry which is preliminary data.</text>
</comment>
<accession>A0A0G1YZ87</accession>
<feature type="transmembrane region" description="Helical" evidence="7">
    <location>
        <begin position="362"/>
        <end position="384"/>
    </location>
</feature>
<keyword evidence="3" id="KW-1003">Cell membrane</keyword>
<evidence type="ECO:0000313" key="8">
    <source>
        <dbReference type="EMBL" id="KKW11674.1"/>
    </source>
</evidence>
<sequence>MEDIDIALIKKRSLTGVVALTSRTFLLQVIAFVATFLLTIFLSPQIFGVFYVVSAIISFLGYFADIGLAAALIQKKEELTREDLSTTFTIQQILVGSGVVLAMVFSSAVADFYHLDSSGLWLLRALVVSFFLSSLKTIPSILLERKLAFNKLIIPQILETLGFYIVAVWLAWGGYGIVSFTWAVLTRAVIGLVAMYIVSPWRISLRLSADVAKKLMKFGVPFQLNGFIALLKDDLLTVFLGKILPFAEVGYIGWAKKWAEVPLRLIMDSVIRVTFPAFSRLQASHEHLRAAIEKTLFGLSATIFPISVGLLFFVQPLIGIIPKYGKWEPAIASFYLLTVTAIFAGLTTPLTNALNAIGKIRVTLGLMVMWTVLTWALTLAFVQLFGFNGVAMAFLAVSTTIVIVVQLVKREVQFSFSKSVLASAIAATAQGALYFRVL</sequence>
<evidence type="ECO:0000256" key="3">
    <source>
        <dbReference type="ARBA" id="ARBA00022475"/>
    </source>
</evidence>
<evidence type="ECO:0000256" key="1">
    <source>
        <dbReference type="ARBA" id="ARBA00004651"/>
    </source>
</evidence>
<dbReference type="PATRIC" id="fig|1618448.3.peg.682"/>
<organism evidence="8 9">
    <name type="scientific">Candidatus Gottesmanbacteria bacterium GW2011_GWB1_49_7</name>
    <dbReference type="NCBI Taxonomy" id="1618448"/>
    <lineage>
        <taxon>Bacteria</taxon>
        <taxon>Candidatus Gottesmaniibacteriota</taxon>
    </lineage>
</organism>
<dbReference type="GO" id="GO:0005886">
    <property type="term" value="C:plasma membrane"/>
    <property type="evidence" value="ECO:0007669"/>
    <property type="project" value="UniProtKB-SubCell"/>
</dbReference>
<dbReference type="AlphaFoldDB" id="A0A0G1YZ87"/>
<evidence type="ECO:0000256" key="2">
    <source>
        <dbReference type="ARBA" id="ARBA00007430"/>
    </source>
</evidence>
<feature type="non-terminal residue" evidence="8">
    <location>
        <position position="438"/>
    </location>
</feature>
<evidence type="ECO:0000256" key="7">
    <source>
        <dbReference type="SAM" id="Phobius"/>
    </source>
</evidence>
<evidence type="ECO:0000313" key="9">
    <source>
        <dbReference type="Proteomes" id="UP000034588"/>
    </source>
</evidence>
<comment type="similarity">
    <text evidence="2">Belongs to the polysaccharide synthase family.</text>
</comment>
<gene>
    <name evidence="8" type="ORF">UY48_C0014G0011</name>
</gene>
<evidence type="ECO:0000256" key="6">
    <source>
        <dbReference type="ARBA" id="ARBA00023136"/>
    </source>
</evidence>
<feature type="transmembrane region" description="Helical" evidence="7">
    <location>
        <begin position="93"/>
        <end position="115"/>
    </location>
</feature>
<feature type="transmembrane region" description="Helical" evidence="7">
    <location>
        <begin position="20"/>
        <end position="42"/>
    </location>
</feature>
<dbReference type="Proteomes" id="UP000034588">
    <property type="component" value="Unassembled WGS sequence"/>
</dbReference>
<proteinExistence type="inferred from homology"/>
<feature type="transmembrane region" description="Helical" evidence="7">
    <location>
        <begin position="330"/>
        <end position="350"/>
    </location>
</feature>
<dbReference type="PANTHER" id="PTHR30250">
    <property type="entry name" value="PST FAMILY PREDICTED COLANIC ACID TRANSPORTER"/>
    <property type="match status" value="1"/>
</dbReference>
<feature type="transmembrane region" description="Helical" evidence="7">
    <location>
        <begin position="390"/>
        <end position="408"/>
    </location>
</feature>
<dbReference type="EMBL" id="LCQD01000014">
    <property type="protein sequence ID" value="KKW11674.1"/>
    <property type="molecule type" value="Genomic_DNA"/>
</dbReference>
<name>A0A0G1YZ87_9BACT</name>
<feature type="transmembrane region" description="Helical" evidence="7">
    <location>
        <begin position="296"/>
        <end position="318"/>
    </location>
</feature>
<keyword evidence="5 7" id="KW-1133">Transmembrane helix</keyword>
<comment type="subcellular location">
    <subcellularLocation>
        <location evidence="1">Cell membrane</location>
        <topology evidence="1">Multi-pass membrane protein</topology>
    </subcellularLocation>
</comment>
<keyword evidence="4 7" id="KW-0812">Transmembrane</keyword>
<feature type="transmembrane region" description="Helical" evidence="7">
    <location>
        <begin position="48"/>
        <end position="73"/>
    </location>
</feature>
<keyword evidence="6 7" id="KW-0472">Membrane</keyword>
<feature type="transmembrane region" description="Helical" evidence="7">
    <location>
        <begin position="121"/>
        <end position="143"/>
    </location>
</feature>
<protein>
    <submittedName>
        <fullName evidence="8">Polysaccharide biosynthesis protein</fullName>
    </submittedName>
</protein>
<evidence type="ECO:0000256" key="4">
    <source>
        <dbReference type="ARBA" id="ARBA00022692"/>
    </source>
</evidence>
<evidence type="ECO:0000256" key="5">
    <source>
        <dbReference type="ARBA" id="ARBA00022989"/>
    </source>
</evidence>
<dbReference type="PANTHER" id="PTHR30250:SF10">
    <property type="entry name" value="LIPOPOLYSACCHARIDE BIOSYNTHESIS PROTEIN WZXC"/>
    <property type="match status" value="1"/>
</dbReference>